<comment type="pathway">
    <text evidence="1 6">Carbohydrate biosynthesis; dTDP-L-rhamnose biosynthesis.</text>
</comment>
<organism evidence="8 9">
    <name type="scientific">Nitrosococcus oceani C-27</name>
    <dbReference type="NCBI Taxonomy" id="314279"/>
    <lineage>
        <taxon>Bacteria</taxon>
        <taxon>Pseudomonadati</taxon>
        <taxon>Pseudomonadota</taxon>
        <taxon>Gammaproteobacteria</taxon>
        <taxon>Chromatiales</taxon>
        <taxon>Chromatiaceae</taxon>
        <taxon>Nitrosococcus</taxon>
    </lineage>
</organism>
<dbReference type="GO" id="GO:0019305">
    <property type="term" value="P:dTDP-rhamnose biosynthetic process"/>
    <property type="evidence" value="ECO:0007669"/>
    <property type="project" value="UniProtKB-UniPathway"/>
</dbReference>
<keyword evidence="6" id="KW-0521">NADP</keyword>
<dbReference type="NCBIfam" id="TIGR01214">
    <property type="entry name" value="rmlD"/>
    <property type="match status" value="1"/>
</dbReference>
<dbReference type="UniPathway" id="UPA00124"/>
<dbReference type="Gene3D" id="3.40.50.720">
    <property type="entry name" value="NAD(P)-binding Rossmann-like Domain"/>
    <property type="match status" value="1"/>
</dbReference>
<comment type="similarity">
    <text evidence="2 6">Belongs to the dTDP-4-dehydrorhamnose reductase family.</text>
</comment>
<evidence type="ECO:0000313" key="8">
    <source>
        <dbReference type="EMBL" id="KFI20265.1"/>
    </source>
</evidence>
<dbReference type="CDD" id="cd05254">
    <property type="entry name" value="dTDP_HR_like_SDR_e"/>
    <property type="match status" value="1"/>
</dbReference>
<evidence type="ECO:0000259" key="7">
    <source>
        <dbReference type="Pfam" id="PF04321"/>
    </source>
</evidence>
<comment type="cofactor">
    <cofactor evidence="6">
        <name>Mg(2+)</name>
        <dbReference type="ChEBI" id="CHEBI:18420"/>
    </cofactor>
    <text evidence="6">Binds 1 Mg(2+) ion per monomer.</text>
</comment>
<evidence type="ECO:0000256" key="6">
    <source>
        <dbReference type="RuleBase" id="RU364082"/>
    </source>
</evidence>
<dbReference type="GO" id="GO:0008831">
    <property type="term" value="F:dTDP-4-dehydrorhamnose reductase activity"/>
    <property type="evidence" value="ECO:0007669"/>
    <property type="project" value="UniProtKB-EC"/>
</dbReference>
<dbReference type="OrthoDB" id="9803892at2"/>
<dbReference type="InterPro" id="IPR005913">
    <property type="entry name" value="dTDP_dehydrorham_reduct"/>
</dbReference>
<evidence type="ECO:0000256" key="1">
    <source>
        <dbReference type="ARBA" id="ARBA00004781"/>
    </source>
</evidence>
<evidence type="ECO:0000313" key="9">
    <source>
        <dbReference type="Proteomes" id="UP000028839"/>
    </source>
</evidence>
<dbReference type="FunFam" id="3.40.50.720:FF:000159">
    <property type="entry name" value="dTDP-4-dehydrorhamnose reductase"/>
    <property type="match status" value="1"/>
</dbReference>
<proteinExistence type="inferred from homology"/>
<dbReference type="SUPFAM" id="SSF51735">
    <property type="entry name" value="NAD(P)-binding Rossmann-fold domains"/>
    <property type="match status" value="1"/>
</dbReference>
<gene>
    <name evidence="8" type="ORF">IB75_03910</name>
</gene>
<dbReference type="PANTHER" id="PTHR10491">
    <property type="entry name" value="DTDP-4-DEHYDRORHAMNOSE REDUCTASE"/>
    <property type="match status" value="1"/>
</dbReference>
<dbReference type="UniPathway" id="UPA00281"/>
<dbReference type="EMBL" id="JPGN01000023">
    <property type="protein sequence ID" value="KFI20265.1"/>
    <property type="molecule type" value="Genomic_DNA"/>
</dbReference>
<evidence type="ECO:0000256" key="3">
    <source>
        <dbReference type="ARBA" id="ARBA00012929"/>
    </source>
</evidence>
<dbReference type="Proteomes" id="UP000028839">
    <property type="component" value="Unassembled WGS sequence"/>
</dbReference>
<dbReference type="InterPro" id="IPR036291">
    <property type="entry name" value="NAD(P)-bd_dom_sf"/>
</dbReference>
<evidence type="ECO:0000256" key="5">
    <source>
        <dbReference type="ARBA" id="ARBA00048200"/>
    </source>
</evidence>
<comment type="catalytic activity">
    <reaction evidence="5 6">
        <text>dTDP-beta-L-rhamnose + NADP(+) = dTDP-4-dehydro-beta-L-rhamnose + NADPH + H(+)</text>
        <dbReference type="Rhea" id="RHEA:21796"/>
        <dbReference type="ChEBI" id="CHEBI:15378"/>
        <dbReference type="ChEBI" id="CHEBI:57510"/>
        <dbReference type="ChEBI" id="CHEBI:57783"/>
        <dbReference type="ChEBI" id="CHEBI:58349"/>
        <dbReference type="ChEBI" id="CHEBI:62830"/>
        <dbReference type="EC" id="1.1.1.133"/>
    </reaction>
</comment>
<name>A0A0E2Z9A0_9GAMM</name>
<dbReference type="Gene3D" id="3.90.25.10">
    <property type="entry name" value="UDP-galactose 4-epimerase, domain 1"/>
    <property type="match status" value="1"/>
</dbReference>
<reference evidence="8 9" key="1">
    <citation type="submission" date="2014-07" db="EMBL/GenBank/DDBJ databases">
        <title>Comparative analysis of Nitrosococcus oceani genome inventories of strains from Pacific and Atlantic gyres.</title>
        <authorList>
            <person name="Lim C.K."/>
            <person name="Wang L."/>
            <person name="Sayavedra-Soto L.A."/>
            <person name="Klotz M.G."/>
        </authorList>
    </citation>
    <scope>NUCLEOTIDE SEQUENCE [LARGE SCALE GENOMIC DNA]</scope>
    <source>
        <strain evidence="8 9">C-27</strain>
    </source>
</reference>
<dbReference type="GO" id="GO:0005829">
    <property type="term" value="C:cytosol"/>
    <property type="evidence" value="ECO:0007669"/>
    <property type="project" value="TreeGrafter"/>
</dbReference>
<keyword evidence="6" id="KW-0560">Oxidoreductase</keyword>
<accession>A0A0E2Z9A0</accession>
<feature type="domain" description="RmlD-like substrate binding" evidence="7">
    <location>
        <begin position="7"/>
        <end position="294"/>
    </location>
</feature>
<evidence type="ECO:0000256" key="2">
    <source>
        <dbReference type="ARBA" id="ARBA00010944"/>
    </source>
</evidence>
<dbReference type="InterPro" id="IPR029903">
    <property type="entry name" value="RmlD-like-bd"/>
</dbReference>
<sequence>MNSTQRRILLIGATGQVGWELQRTLAPLGEVFAPGRERLDLAQLDSIRPCLAETQPALIVNAAAYTAVDKAEEEPEQALAINGKAPGVLAETARQQGAAFIHYSTDYVFDGKKAAPYRESDTPRPLNVYGQTKLTGEQAIVAVGGAYLILRTSWVYGLRGHNFLLTMQRLAREREVLRVVDDQWGAPTWSRLIAEGTAQIIAQSWGHRQNYIPLQTGIYHLSCGEKTTWHGFAQTILTRLAQGAGSVAKLKAISAADYPTAARRPAFSCLDNTLARDTFGIQLPSWRTALELALS</sequence>
<protein>
    <recommendedName>
        <fullName evidence="4 6">dTDP-4-dehydrorhamnose reductase</fullName>
        <ecNumber evidence="3 6">1.1.1.133</ecNumber>
    </recommendedName>
</protein>
<comment type="caution">
    <text evidence="8">The sequence shown here is derived from an EMBL/GenBank/DDBJ whole genome shotgun (WGS) entry which is preliminary data.</text>
</comment>
<dbReference type="HOGENOM" id="CLU_045518_1_0_6"/>
<dbReference type="EC" id="1.1.1.133" evidence="3 6"/>
<dbReference type="Pfam" id="PF04321">
    <property type="entry name" value="RmlD_sub_bind"/>
    <property type="match status" value="1"/>
</dbReference>
<dbReference type="AlphaFoldDB" id="A0A0E2Z9A0"/>
<evidence type="ECO:0000256" key="4">
    <source>
        <dbReference type="ARBA" id="ARBA00017099"/>
    </source>
</evidence>
<dbReference type="PANTHER" id="PTHR10491:SF4">
    <property type="entry name" value="METHIONINE ADENOSYLTRANSFERASE 2 SUBUNIT BETA"/>
    <property type="match status" value="1"/>
</dbReference>
<dbReference type="GO" id="GO:0009243">
    <property type="term" value="P:O antigen biosynthetic process"/>
    <property type="evidence" value="ECO:0007669"/>
    <property type="project" value="UniProtKB-UniPathway"/>
</dbReference>
<comment type="function">
    <text evidence="6">Catalyzes the reduction of dTDP-6-deoxy-L-lyxo-4-hexulose to yield dTDP-L-rhamnose.</text>
</comment>